<proteinExistence type="predicted"/>
<reference evidence="1" key="1">
    <citation type="journal article" date="2014" name="Front. Microbiol.">
        <title>High frequency of phylogenetically diverse reductive dehalogenase-homologous genes in deep subseafloor sedimentary metagenomes.</title>
        <authorList>
            <person name="Kawai M."/>
            <person name="Futagami T."/>
            <person name="Toyoda A."/>
            <person name="Takaki Y."/>
            <person name="Nishi S."/>
            <person name="Hori S."/>
            <person name="Arai W."/>
            <person name="Tsubouchi T."/>
            <person name="Morono Y."/>
            <person name="Uchiyama I."/>
            <person name="Ito T."/>
            <person name="Fujiyama A."/>
            <person name="Inagaki F."/>
            <person name="Takami H."/>
        </authorList>
    </citation>
    <scope>NUCLEOTIDE SEQUENCE</scope>
    <source>
        <strain evidence="1">Expedition CK06-06</strain>
    </source>
</reference>
<accession>X0SZ47</accession>
<organism evidence="1">
    <name type="scientific">marine sediment metagenome</name>
    <dbReference type="NCBI Taxonomy" id="412755"/>
    <lineage>
        <taxon>unclassified sequences</taxon>
        <taxon>metagenomes</taxon>
        <taxon>ecological metagenomes</taxon>
    </lineage>
</organism>
<gene>
    <name evidence="1" type="ORF">S01H1_30773</name>
</gene>
<feature type="non-terminal residue" evidence="1">
    <location>
        <position position="1"/>
    </location>
</feature>
<dbReference type="EMBL" id="BARS01018959">
    <property type="protein sequence ID" value="GAF86448.1"/>
    <property type="molecule type" value="Genomic_DNA"/>
</dbReference>
<sequence length="275" mass="29958">YQATSGIIKIAAPFRYKSKVFKYGTTPNQSKGEKFREEHNPPASVIGATLIYGIATNSMSDIIPAIRNNYYQTQLSKADDQKIDEANLDKTLPEGTTILDNPIIRLIDSGIDMNSLVNEQTGKTAAEELGVSLKPSDVNVDTVFDQNQILKTVLDGTITAKEGQNLLNEIAKLKSIPKAGIGNNNENNTIKFSKQVPNQEILDNLGNADQAMANARNPEAPAKKIRVFDFDDTLARSNSKVLYEMPDGAEGSLNATQFAERAGELEAQGATFDFS</sequence>
<protein>
    <submittedName>
        <fullName evidence="1">Uncharacterized protein</fullName>
    </submittedName>
</protein>
<feature type="non-terminal residue" evidence="1">
    <location>
        <position position="275"/>
    </location>
</feature>
<comment type="caution">
    <text evidence="1">The sequence shown here is derived from an EMBL/GenBank/DDBJ whole genome shotgun (WGS) entry which is preliminary data.</text>
</comment>
<name>X0SZ47_9ZZZZ</name>
<dbReference type="AlphaFoldDB" id="X0SZ47"/>
<evidence type="ECO:0000313" key="1">
    <source>
        <dbReference type="EMBL" id="GAF86448.1"/>
    </source>
</evidence>